<evidence type="ECO:0000313" key="2">
    <source>
        <dbReference type="Proteomes" id="UP001293718"/>
    </source>
</evidence>
<dbReference type="InterPro" id="IPR036390">
    <property type="entry name" value="WH_DNA-bd_sf"/>
</dbReference>
<accession>A0ABU5IDC2</accession>
<keyword evidence="2" id="KW-1185">Reference proteome</keyword>
<evidence type="ECO:0008006" key="3">
    <source>
        <dbReference type="Google" id="ProtNLM"/>
    </source>
</evidence>
<proteinExistence type="predicted"/>
<sequence length="119" mass="12813">MLENLLIARLPRYAQLRLLAMSEAVQLCPGDVLCEPGVRARCVYFPLDAIVSLVATVAGSRLLGVSREGVTEAAGELQQRLLIRYHSGMVCVLDRPGLESVACGCQAADQRAYNALLSP</sequence>
<dbReference type="InterPro" id="IPR036388">
    <property type="entry name" value="WH-like_DNA-bd_sf"/>
</dbReference>
<name>A0ABU5IDC2_9BURK</name>
<reference evidence="1 2" key="1">
    <citation type="submission" date="2023-11" db="EMBL/GenBank/DDBJ databases">
        <title>Draft genome of Azohydromonas lata strain H1 (DSM1123), a polyhydroxyalkanoate producer.</title>
        <authorList>
            <person name="Traversa D."/>
            <person name="D'Addabbo P."/>
            <person name="Pazzani C."/>
            <person name="Manzari C."/>
            <person name="Chiara M."/>
            <person name="Scrascia M."/>
        </authorList>
    </citation>
    <scope>NUCLEOTIDE SEQUENCE [LARGE SCALE GENOMIC DNA]</scope>
    <source>
        <strain evidence="1 2">H1</strain>
    </source>
</reference>
<dbReference type="RefSeq" id="WP_322465257.1">
    <property type="nucleotide sequence ID" value="NZ_JAXOJX010000012.1"/>
</dbReference>
<protein>
    <recommendedName>
        <fullName evidence="3">Crp/Fnr family transcriptional regulator</fullName>
    </recommendedName>
</protein>
<dbReference type="Proteomes" id="UP001293718">
    <property type="component" value="Unassembled WGS sequence"/>
</dbReference>
<comment type="caution">
    <text evidence="1">The sequence shown here is derived from an EMBL/GenBank/DDBJ whole genome shotgun (WGS) entry which is preliminary data.</text>
</comment>
<evidence type="ECO:0000313" key="1">
    <source>
        <dbReference type="EMBL" id="MDZ5456819.1"/>
    </source>
</evidence>
<dbReference type="EMBL" id="JAXOJX010000012">
    <property type="protein sequence ID" value="MDZ5456819.1"/>
    <property type="molecule type" value="Genomic_DNA"/>
</dbReference>
<gene>
    <name evidence="1" type="ORF">SM757_09570</name>
</gene>
<organism evidence="1 2">
    <name type="scientific">Azohydromonas lata</name>
    <dbReference type="NCBI Taxonomy" id="45677"/>
    <lineage>
        <taxon>Bacteria</taxon>
        <taxon>Pseudomonadati</taxon>
        <taxon>Pseudomonadota</taxon>
        <taxon>Betaproteobacteria</taxon>
        <taxon>Burkholderiales</taxon>
        <taxon>Sphaerotilaceae</taxon>
        <taxon>Azohydromonas</taxon>
    </lineage>
</organism>
<dbReference type="SUPFAM" id="SSF46785">
    <property type="entry name" value="Winged helix' DNA-binding domain"/>
    <property type="match status" value="1"/>
</dbReference>
<dbReference type="Gene3D" id="1.10.10.10">
    <property type="entry name" value="Winged helix-like DNA-binding domain superfamily/Winged helix DNA-binding domain"/>
    <property type="match status" value="1"/>
</dbReference>